<evidence type="ECO:0000256" key="1">
    <source>
        <dbReference type="ARBA" id="ARBA00007637"/>
    </source>
</evidence>
<evidence type="ECO:0000259" key="2">
    <source>
        <dbReference type="Pfam" id="PF01370"/>
    </source>
</evidence>
<dbReference type="InterPro" id="IPR036291">
    <property type="entry name" value="NAD(P)-bd_dom_sf"/>
</dbReference>
<dbReference type="AlphaFoldDB" id="A0A8J2YAD2"/>
<evidence type="ECO:0000313" key="4">
    <source>
        <dbReference type="Proteomes" id="UP000625210"/>
    </source>
</evidence>
<keyword evidence="4" id="KW-1185">Reference proteome</keyword>
<comment type="caution">
    <text evidence="3">The sequence shown here is derived from an EMBL/GenBank/DDBJ whole genome shotgun (WGS) entry which is preliminary data.</text>
</comment>
<name>A0A8J2YAD2_9BACL</name>
<dbReference type="SUPFAM" id="SSF51735">
    <property type="entry name" value="NAD(P)-binding Rossmann-fold domains"/>
    <property type="match status" value="1"/>
</dbReference>
<gene>
    <name evidence="3" type="primary">ytcB</name>
    <name evidence="3" type="ORF">GCM10011571_33970</name>
</gene>
<proteinExistence type="inferred from homology"/>
<protein>
    <submittedName>
        <fullName evidence="3">Putative UDP-glucose epimerase YtcB</fullName>
    </submittedName>
</protein>
<dbReference type="PANTHER" id="PTHR43000">
    <property type="entry name" value="DTDP-D-GLUCOSE 4,6-DEHYDRATASE-RELATED"/>
    <property type="match status" value="1"/>
</dbReference>
<evidence type="ECO:0000313" key="3">
    <source>
        <dbReference type="EMBL" id="GGE29040.1"/>
    </source>
</evidence>
<dbReference type="RefSeq" id="WP_188649067.1">
    <property type="nucleotide sequence ID" value="NZ_BMHQ01000019.1"/>
</dbReference>
<reference evidence="3" key="1">
    <citation type="journal article" date="2014" name="Int. J. Syst. Evol. Microbiol.">
        <title>Complete genome sequence of Corynebacterium casei LMG S-19264T (=DSM 44701T), isolated from a smear-ripened cheese.</title>
        <authorList>
            <consortium name="US DOE Joint Genome Institute (JGI-PGF)"/>
            <person name="Walter F."/>
            <person name="Albersmeier A."/>
            <person name="Kalinowski J."/>
            <person name="Ruckert C."/>
        </authorList>
    </citation>
    <scope>NUCLEOTIDE SEQUENCE</scope>
    <source>
        <strain evidence="3">CGMCC 1.15179</strain>
    </source>
</reference>
<organism evidence="3 4">
    <name type="scientific">Marinithermofilum abyssi</name>
    <dbReference type="NCBI Taxonomy" id="1571185"/>
    <lineage>
        <taxon>Bacteria</taxon>
        <taxon>Bacillati</taxon>
        <taxon>Bacillota</taxon>
        <taxon>Bacilli</taxon>
        <taxon>Bacillales</taxon>
        <taxon>Thermoactinomycetaceae</taxon>
        <taxon>Marinithermofilum</taxon>
    </lineage>
</organism>
<dbReference type="Proteomes" id="UP000625210">
    <property type="component" value="Unassembled WGS sequence"/>
</dbReference>
<dbReference type="Gene3D" id="3.90.25.10">
    <property type="entry name" value="UDP-galactose 4-epimerase, domain 1"/>
    <property type="match status" value="1"/>
</dbReference>
<dbReference type="EMBL" id="BMHQ01000019">
    <property type="protein sequence ID" value="GGE29040.1"/>
    <property type="molecule type" value="Genomic_DNA"/>
</dbReference>
<feature type="domain" description="NAD-dependent epimerase/dehydratase" evidence="2">
    <location>
        <begin position="4"/>
        <end position="241"/>
    </location>
</feature>
<dbReference type="Gene3D" id="3.40.50.720">
    <property type="entry name" value="NAD(P)-binding Rossmann-like Domain"/>
    <property type="match status" value="1"/>
</dbReference>
<dbReference type="Pfam" id="PF01370">
    <property type="entry name" value="Epimerase"/>
    <property type="match status" value="1"/>
</dbReference>
<reference evidence="3" key="2">
    <citation type="submission" date="2020-09" db="EMBL/GenBank/DDBJ databases">
        <authorList>
            <person name="Sun Q."/>
            <person name="Zhou Y."/>
        </authorList>
    </citation>
    <scope>NUCLEOTIDE SEQUENCE</scope>
    <source>
        <strain evidence="3">CGMCC 1.15179</strain>
    </source>
</reference>
<accession>A0A8J2YAD2</accession>
<sequence length="323" mass="35818">MKSALVTGCAGFIGSTLTEALLARGYHVTGIDGLTGNYATWIKRKNMESFIRHPHFRFVPCDLQLSNLNDLLRGVRYVFHQAALPGVRSSWGKDFSRYVHHNISGFQQLLEAVKESPVEKVVYASSSSVYGNMNGPTDESRLPAPISPYGVSKLAGEHLCRLYHDNYGVPVVSLRYFTVYGPRQRPDMAFHRFIRSIRDGTPIHIYGDGEQTRDFTYVADAVNANLLAAEKGRPGEVYNIGGGSRITLNRVIGLLESILDKKAVLFHERKQPGDPKHTWAEIGKAKAELGYAPSVSLWKGLKEQAVHLEKMLESGEGDLSTSL</sequence>
<comment type="similarity">
    <text evidence="1">Belongs to the NAD(P)-dependent epimerase/dehydratase family.</text>
</comment>
<dbReference type="InterPro" id="IPR001509">
    <property type="entry name" value="Epimerase_deHydtase"/>
</dbReference>
<dbReference type="PRINTS" id="PR01713">
    <property type="entry name" value="NUCEPIMERASE"/>
</dbReference>